<dbReference type="OrthoDB" id="2449674at2759"/>
<gene>
    <name evidence="1" type="ORF">KI688_005248</name>
</gene>
<name>A0A9P8BNQ8_9FUNG</name>
<evidence type="ECO:0000313" key="1">
    <source>
        <dbReference type="EMBL" id="KAG9062333.1"/>
    </source>
</evidence>
<dbReference type="Proteomes" id="UP000707451">
    <property type="component" value="Unassembled WGS sequence"/>
</dbReference>
<accession>A0A9P8BNQ8</accession>
<protein>
    <recommendedName>
        <fullName evidence="3">F-box domain-containing protein</fullName>
    </recommendedName>
</protein>
<sequence>MNPALKVFSLPEIIFGISRFLYTPDLYSSIQVCHIFNDALLQALWHTVDTNLHSWPHIPTHYDSEASKGDKDEAWISHVFAKHGHVIHNLTIWSRVIVDALL</sequence>
<dbReference type="AlphaFoldDB" id="A0A9P8BNQ8"/>
<dbReference type="EMBL" id="JAHRHY010000019">
    <property type="protein sequence ID" value="KAG9062333.1"/>
    <property type="molecule type" value="Genomic_DNA"/>
</dbReference>
<reference evidence="1" key="1">
    <citation type="submission" date="2021-06" db="EMBL/GenBank/DDBJ databases">
        <title>Genome Sequence of Mortierella hyaline Strain SCG-10, a Cold-Adapted, Nitrate-Reducing Fungus Isolated from Soil in Minnesota, USA.</title>
        <authorList>
            <person name="Aldossari N."/>
        </authorList>
    </citation>
    <scope>NUCLEOTIDE SEQUENCE</scope>
    <source>
        <strain evidence="1">SCG-10</strain>
    </source>
</reference>
<evidence type="ECO:0008006" key="3">
    <source>
        <dbReference type="Google" id="ProtNLM"/>
    </source>
</evidence>
<proteinExistence type="predicted"/>
<organism evidence="1 2">
    <name type="scientific">Linnemannia hyalina</name>
    <dbReference type="NCBI Taxonomy" id="64524"/>
    <lineage>
        <taxon>Eukaryota</taxon>
        <taxon>Fungi</taxon>
        <taxon>Fungi incertae sedis</taxon>
        <taxon>Mucoromycota</taxon>
        <taxon>Mortierellomycotina</taxon>
        <taxon>Mortierellomycetes</taxon>
        <taxon>Mortierellales</taxon>
        <taxon>Mortierellaceae</taxon>
        <taxon>Linnemannia</taxon>
    </lineage>
</organism>
<evidence type="ECO:0000313" key="2">
    <source>
        <dbReference type="Proteomes" id="UP000707451"/>
    </source>
</evidence>
<keyword evidence="2" id="KW-1185">Reference proteome</keyword>
<comment type="caution">
    <text evidence="1">The sequence shown here is derived from an EMBL/GenBank/DDBJ whole genome shotgun (WGS) entry which is preliminary data.</text>
</comment>